<keyword evidence="3" id="KW-1185">Reference proteome</keyword>
<sequence>MLNLLLRAFVITLGLIEPAMAQERILISSDWGKVTAELVDNNATRSLVQMLPLSIEMRDHLRQEKTGNLPSHLPAVERQLDFSTGTLGLWSSNHFVIYYRDGRVPQPGIILLGRVTGDVSMFDRPGPVTVRVERMR</sequence>
<reference evidence="2 3" key="1">
    <citation type="submission" date="2014-03" db="EMBL/GenBank/DDBJ databases">
        <title>Bradyrhizobium valentinum sp. nov., isolated from effective nodules of Lupinus mariae-josephae, a lupine endemic of basic-lime soils in Eastern Spain.</title>
        <authorList>
            <person name="Duran D."/>
            <person name="Rey L."/>
            <person name="Navarro A."/>
            <person name="Busquets A."/>
            <person name="Imperial J."/>
            <person name="Ruiz-Argueso T."/>
        </authorList>
    </citation>
    <scope>NUCLEOTIDE SEQUENCE [LARGE SCALE GENOMIC DNA]</scope>
    <source>
        <strain evidence="2 3">LmjM3</strain>
    </source>
</reference>
<dbReference type="STRING" id="1518501.CQ10_33935"/>
<feature type="domain" description="Cyclophilin-like" evidence="1">
    <location>
        <begin position="28"/>
        <end position="133"/>
    </location>
</feature>
<evidence type="ECO:0000313" key="2">
    <source>
        <dbReference type="EMBL" id="KRR00370.1"/>
    </source>
</evidence>
<proteinExistence type="predicted"/>
<dbReference type="EMBL" id="LLXX01000165">
    <property type="protein sequence ID" value="KRR00370.1"/>
    <property type="molecule type" value="Genomic_DNA"/>
</dbReference>
<evidence type="ECO:0000259" key="1">
    <source>
        <dbReference type="Pfam" id="PF18050"/>
    </source>
</evidence>
<name>A0A0R3KY05_9BRAD</name>
<organism evidence="2 3">
    <name type="scientific">Bradyrhizobium valentinum</name>
    <dbReference type="NCBI Taxonomy" id="1518501"/>
    <lineage>
        <taxon>Bacteria</taxon>
        <taxon>Pseudomonadati</taxon>
        <taxon>Pseudomonadota</taxon>
        <taxon>Alphaproteobacteria</taxon>
        <taxon>Hyphomicrobiales</taxon>
        <taxon>Nitrobacteraceae</taxon>
        <taxon>Bradyrhizobium</taxon>
    </lineage>
</organism>
<gene>
    <name evidence="2" type="ORF">CP49_27900</name>
</gene>
<dbReference type="SUPFAM" id="SSF50891">
    <property type="entry name" value="Cyclophilin-like"/>
    <property type="match status" value="1"/>
</dbReference>
<protein>
    <recommendedName>
        <fullName evidence="1">Cyclophilin-like domain-containing protein</fullName>
    </recommendedName>
</protein>
<dbReference type="InterPro" id="IPR029000">
    <property type="entry name" value="Cyclophilin-like_dom_sf"/>
</dbReference>
<evidence type="ECO:0000313" key="3">
    <source>
        <dbReference type="Proteomes" id="UP000051913"/>
    </source>
</evidence>
<accession>A0A0R3KY05</accession>
<dbReference type="Gene3D" id="2.40.100.20">
    <property type="match status" value="1"/>
</dbReference>
<dbReference type="Pfam" id="PF18050">
    <property type="entry name" value="Cyclophil_like2"/>
    <property type="match status" value="1"/>
</dbReference>
<dbReference type="Proteomes" id="UP000051913">
    <property type="component" value="Unassembled WGS sequence"/>
</dbReference>
<dbReference type="AlphaFoldDB" id="A0A0R3KY05"/>
<dbReference type="RefSeq" id="WP_057853647.1">
    <property type="nucleotide sequence ID" value="NZ_LLXX01000165.1"/>
</dbReference>
<dbReference type="InterPro" id="IPR041183">
    <property type="entry name" value="Cyclophilin-like"/>
</dbReference>
<comment type="caution">
    <text evidence="2">The sequence shown here is derived from an EMBL/GenBank/DDBJ whole genome shotgun (WGS) entry which is preliminary data.</text>
</comment>